<reference evidence="2" key="1">
    <citation type="submission" date="2023-06" db="EMBL/GenBank/DDBJ databases">
        <title>Genome-scale phylogeny and comparative genomics of the fungal order Sordariales.</title>
        <authorList>
            <consortium name="Lawrence Berkeley National Laboratory"/>
            <person name="Hensen N."/>
            <person name="Bonometti L."/>
            <person name="Westerberg I."/>
            <person name="Brannstrom I.O."/>
            <person name="Guillou S."/>
            <person name="Cros-Aarteil S."/>
            <person name="Calhoun S."/>
            <person name="Haridas S."/>
            <person name="Kuo A."/>
            <person name="Mondo S."/>
            <person name="Pangilinan J."/>
            <person name="Riley R."/>
            <person name="LaButti K."/>
            <person name="Andreopoulos B."/>
            <person name="Lipzen A."/>
            <person name="Chen C."/>
            <person name="Yanf M."/>
            <person name="Daum C."/>
            <person name="Ng V."/>
            <person name="Clum A."/>
            <person name="Steindorff A."/>
            <person name="Ohm R."/>
            <person name="Martin F."/>
            <person name="Silar P."/>
            <person name="Natvig D."/>
            <person name="Lalanne C."/>
            <person name="Gautier V."/>
            <person name="Ament-velasquez S.L."/>
            <person name="Kruys A."/>
            <person name="Hutchinson M.I."/>
            <person name="Powell A.J."/>
            <person name="Barry K."/>
            <person name="Miller A.N."/>
            <person name="Grigoriev I.V."/>
            <person name="Debuchy R."/>
            <person name="Gladieux P."/>
            <person name="Thoren M.H."/>
            <person name="Johannesson H."/>
        </authorList>
    </citation>
    <scope>NUCLEOTIDE SEQUENCE</scope>
    <source>
        <strain evidence="2">SMH3391-2</strain>
    </source>
</reference>
<dbReference type="AlphaFoldDB" id="A0AA40C563"/>
<protein>
    <submittedName>
        <fullName evidence="2">Flavoprotein-like protein</fullName>
    </submittedName>
</protein>
<keyword evidence="3" id="KW-1185">Reference proteome</keyword>
<dbReference type="PANTHER" id="PTHR30543">
    <property type="entry name" value="CHROMATE REDUCTASE"/>
    <property type="match status" value="1"/>
</dbReference>
<dbReference type="InterPro" id="IPR029039">
    <property type="entry name" value="Flavoprotein-like_sf"/>
</dbReference>
<feature type="domain" description="NADPH-dependent FMN reductase-like" evidence="1">
    <location>
        <begin position="7"/>
        <end position="148"/>
    </location>
</feature>
<comment type="caution">
    <text evidence="2">The sequence shown here is derived from an EMBL/GenBank/DDBJ whole genome shotgun (WGS) entry which is preliminary data.</text>
</comment>
<organism evidence="2 3">
    <name type="scientific">Bombardia bombarda</name>
    <dbReference type="NCBI Taxonomy" id="252184"/>
    <lineage>
        <taxon>Eukaryota</taxon>
        <taxon>Fungi</taxon>
        <taxon>Dikarya</taxon>
        <taxon>Ascomycota</taxon>
        <taxon>Pezizomycotina</taxon>
        <taxon>Sordariomycetes</taxon>
        <taxon>Sordariomycetidae</taxon>
        <taxon>Sordariales</taxon>
        <taxon>Lasiosphaeriaceae</taxon>
        <taxon>Bombardia</taxon>
    </lineage>
</organism>
<dbReference type="Pfam" id="PF03358">
    <property type="entry name" value="FMN_red"/>
    <property type="match status" value="1"/>
</dbReference>
<name>A0AA40C563_9PEZI</name>
<dbReference type="GO" id="GO:0016491">
    <property type="term" value="F:oxidoreductase activity"/>
    <property type="evidence" value="ECO:0007669"/>
    <property type="project" value="InterPro"/>
</dbReference>
<accession>A0AA40C563</accession>
<dbReference type="GO" id="GO:0010181">
    <property type="term" value="F:FMN binding"/>
    <property type="evidence" value="ECO:0007669"/>
    <property type="project" value="TreeGrafter"/>
</dbReference>
<sequence length="208" mass="22587">MTSSKSIAVVSMSTRTPRVGPHVAAFVKKTLDADAAASGLDLPLVDLADFKLPVYDESVVPFMVPDQATFSHAHSLAWSSEIKRHAGYVLVLPEYNFTLAGSTKNAIDYLAHEWRGKPVVIVTYGVVGGTYASEHAVHIFTNLKLRVAETKPQLAFAGNRGPDMFAAVLEGKLGEETVKLWGVEKSESLLKAFDELKELLKEDGEAKS</sequence>
<gene>
    <name evidence="2" type="ORF">B0T17DRAFT_274424</name>
</gene>
<dbReference type="Proteomes" id="UP001174934">
    <property type="component" value="Unassembled WGS sequence"/>
</dbReference>
<evidence type="ECO:0000259" key="1">
    <source>
        <dbReference type="Pfam" id="PF03358"/>
    </source>
</evidence>
<dbReference type="GO" id="GO:0005829">
    <property type="term" value="C:cytosol"/>
    <property type="evidence" value="ECO:0007669"/>
    <property type="project" value="TreeGrafter"/>
</dbReference>
<evidence type="ECO:0000313" key="3">
    <source>
        <dbReference type="Proteomes" id="UP001174934"/>
    </source>
</evidence>
<dbReference type="SUPFAM" id="SSF52218">
    <property type="entry name" value="Flavoproteins"/>
    <property type="match status" value="1"/>
</dbReference>
<dbReference type="InterPro" id="IPR050712">
    <property type="entry name" value="NAD(P)H-dep_reductase"/>
</dbReference>
<dbReference type="InterPro" id="IPR005025">
    <property type="entry name" value="FMN_Rdtase-like_dom"/>
</dbReference>
<dbReference type="Gene3D" id="3.40.50.360">
    <property type="match status" value="1"/>
</dbReference>
<dbReference type="PANTHER" id="PTHR30543:SF21">
    <property type="entry name" value="NAD(P)H-DEPENDENT FMN REDUCTASE LOT6"/>
    <property type="match status" value="1"/>
</dbReference>
<dbReference type="EMBL" id="JAULSR010000003">
    <property type="protein sequence ID" value="KAK0625492.1"/>
    <property type="molecule type" value="Genomic_DNA"/>
</dbReference>
<evidence type="ECO:0000313" key="2">
    <source>
        <dbReference type="EMBL" id="KAK0625492.1"/>
    </source>
</evidence>
<proteinExistence type="predicted"/>